<keyword evidence="1" id="KW-0732">Signal</keyword>
<feature type="signal peptide" evidence="1">
    <location>
        <begin position="1"/>
        <end position="27"/>
    </location>
</feature>
<organism evidence="2 3">
    <name type="scientific">Streptomyces griseoloalbus</name>
    <dbReference type="NCBI Taxonomy" id="67303"/>
    <lineage>
        <taxon>Bacteria</taxon>
        <taxon>Bacillati</taxon>
        <taxon>Actinomycetota</taxon>
        <taxon>Actinomycetes</taxon>
        <taxon>Kitasatosporales</taxon>
        <taxon>Streptomycetaceae</taxon>
        <taxon>Streptomyces</taxon>
    </lineage>
</organism>
<gene>
    <name evidence="2" type="ORF">FHS32_001432</name>
</gene>
<evidence type="ECO:0000313" key="2">
    <source>
        <dbReference type="EMBL" id="MBB5124700.1"/>
    </source>
</evidence>
<accession>A0A7W8F832</accession>
<dbReference type="Proteomes" id="UP000568022">
    <property type="component" value="Unassembled WGS sequence"/>
</dbReference>
<evidence type="ECO:0000313" key="3">
    <source>
        <dbReference type="Proteomes" id="UP000568022"/>
    </source>
</evidence>
<sequence>MRKYQKAFVVVAMLGSVGTLGAGTAQAGGMSTNHGVDVCQAVGGSGGSASGGIGINALNINLIGDQMNSAGDGMGGAGGNASCS</sequence>
<reference evidence="2 3" key="1">
    <citation type="submission" date="2020-08" db="EMBL/GenBank/DDBJ databases">
        <title>Genomic Encyclopedia of Type Strains, Phase III (KMG-III): the genomes of soil and plant-associated and newly described type strains.</title>
        <authorList>
            <person name="Whitman W."/>
        </authorList>
    </citation>
    <scope>NUCLEOTIDE SEQUENCE [LARGE SCALE GENOMIC DNA]</scope>
    <source>
        <strain evidence="2 3">CECT 3226</strain>
    </source>
</reference>
<evidence type="ECO:0008006" key="4">
    <source>
        <dbReference type="Google" id="ProtNLM"/>
    </source>
</evidence>
<proteinExistence type="predicted"/>
<comment type="caution">
    <text evidence="2">The sequence shown here is derived from an EMBL/GenBank/DDBJ whole genome shotgun (WGS) entry which is preliminary data.</text>
</comment>
<dbReference type="AlphaFoldDB" id="A0A7W8F832"/>
<feature type="chain" id="PRO_5031440636" description="Secreted protein" evidence="1">
    <location>
        <begin position="28"/>
        <end position="84"/>
    </location>
</feature>
<evidence type="ECO:0000256" key="1">
    <source>
        <dbReference type="SAM" id="SignalP"/>
    </source>
</evidence>
<name>A0A7W8F832_9ACTN</name>
<dbReference type="EMBL" id="JACHJE010000003">
    <property type="protein sequence ID" value="MBB5124700.1"/>
    <property type="molecule type" value="Genomic_DNA"/>
</dbReference>
<keyword evidence="3" id="KW-1185">Reference proteome</keyword>
<protein>
    <recommendedName>
        <fullName evidence="4">Secreted protein</fullName>
    </recommendedName>
</protein>